<dbReference type="InterPro" id="IPR010987">
    <property type="entry name" value="Glutathione-S-Trfase_C-like"/>
</dbReference>
<dbReference type="AlphaFoldDB" id="A0A8J2K2D0"/>
<proteinExistence type="predicted"/>
<dbReference type="EMBL" id="CAJVCH010052964">
    <property type="protein sequence ID" value="CAG7718373.1"/>
    <property type="molecule type" value="Genomic_DNA"/>
</dbReference>
<dbReference type="PANTHER" id="PTHR43917">
    <property type="match status" value="1"/>
</dbReference>
<name>A0A8J2K2D0_9HEXA</name>
<gene>
    <name evidence="2" type="ORF">AFUS01_LOCUS7766</name>
</gene>
<comment type="caution">
    <text evidence="2">The sequence shown here is derived from an EMBL/GenBank/DDBJ whole genome shotgun (WGS) entry which is preliminary data.</text>
</comment>
<feature type="non-terminal residue" evidence="2">
    <location>
        <position position="1"/>
    </location>
</feature>
<organism evidence="2 3">
    <name type="scientific">Allacma fusca</name>
    <dbReference type="NCBI Taxonomy" id="39272"/>
    <lineage>
        <taxon>Eukaryota</taxon>
        <taxon>Metazoa</taxon>
        <taxon>Ecdysozoa</taxon>
        <taxon>Arthropoda</taxon>
        <taxon>Hexapoda</taxon>
        <taxon>Collembola</taxon>
        <taxon>Symphypleona</taxon>
        <taxon>Sminthuridae</taxon>
        <taxon>Allacma</taxon>
    </lineage>
</organism>
<accession>A0A8J2K2D0</accession>
<evidence type="ECO:0000313" key="2">
    <source>
        <dbReference type="EMBL" id="CAG7718373.1"/>
    </source>
</evidence>
<protein>
    <recommendedName>
        <fullName evidence="1">GST C-terminal domain-containing protein</fullName>
    </recommendedName>
</protein>
<dbReference type="Pfam" id="PF00043">
    <property type="entry name" value="GST_C"/>
    <property type="match status" value="1"/>
</dbReference>
<feature type="non-terminal residue" evidence="2">
    <location>
        <position position="55"/>
    </location>
</feature>
<evidence type="ECO:0000313" key="3">
    <source>
        <dbReference type="Proteomes" id="UP000708208"/>
    </source>
</evidence>
<dbReference type="PROSITE" id="PS50405">
    <property type="entry name" value="GST_CTER"/>
    <property type="match status" value="1"/>
</dbReference>
<reference evidence="2" key="1">
    <citation type="submission" date="2021-06" db="EMBL/GenBank/DDBJ databases">
        <authorList>
            <person name="Hodson N. C."/>
            <person name="Mongue J. A."/>
            <person name="Jaron S. K."/>
        </authorList>
    </citation>
    <scope>NUCLEOTIDE SEQUENCE</scope>
</reference>
<dbReference type="InterPro" id="IPR051369">
    <property type="entry name" value="GST_Theta"/>
</dbReference>
<dbReference type="OrthoDB" id="422574at2759"/>
<dbReference type="GO" id="GO:0004364">
    <property type="term" value="F:glutathione transferase activity"/>
    <property type="evidence" value="ECO:0007669"/>
    <property type="project" value="TreeGrafter"/>
</dbReference>
<dbReference type="PANTHER" id="PTHR43917:SF8">
    <property type="entry name" value="GH16740P-RELATED"/>
    <property type="match status" value="1"/>
</dbReference>
<feature type="domain" description="GST C-terminal" evidence="1">
    <location>
        <begin position="1"/>
        <end position="55"/>
    </location>
</feature>
<keyword evidence="3" id="KW-1185">Reference proteome</keyword>
<dbReference type="InterPro" id="IPR004046">
    <property type="entry name" value="GST_C"/>
</dbReference>
<sequence>ALDIVENIWLKETKFVSGDQISIADLFAVEEIEQLKIIKFNFRAGRPNLSAYLDR</sequence>
<dbReference type="GO" id="GO:0005737">
    <property type="term" value="C:cytoplasm"/>
    <property type="evidence" value="ECO:0007669"/>
    <property type="project" value="TreeGrafter"/>
</dbReference>
<dbReference type="GO" id="GO:0006749">
    <property type="term" value="P:glutathione metabolic process"/>
    <property type="evidence" value="ECO:0007669"/>
    <property type="project" value="TreeGrafter"/>
</dbReference>
<dbReference type="Proteomes" id="UP000708208">
    <property type="component" value="Unassembled WGS sequence"/>
</dbReference>
<evidence type="ECO:0000259" key="1">
    <source>
        <dbReference type="PROSITE" id="PS50405"/>
    </source>
</evidence>